<feature type="region of interest" description="Disordered" evidence="1">
    <location>
        <begin position="1"/>
        <end position="71"/>
    </location>
</feature>
<feature type="compositionally biased region" description="Pro residues" evidence="1">
    <location>
        <begin position="167"/>
        <end position="179"/>
    </location>
</feature>
<reference evidence="2" key="1">
    <citation type="submission" date="2021-01" db="EMBL/GenBank/DDBJ databases">
        <authorList>
            <consortium name="Aspergillus chevalieri M1 genome sequencing consortium"/>
            <person name="Kazuki M."/>
            <person name="Futagami T."/>
        </authorList>
    </citation>
    <scope>NUCLEOTIDE SEQUENCE</scope>
    <source>
        <strain evidence="2">M1</strain>
    </source>
</reference>
<dbReference type="KEGG" id="ache:ACHE_41353S"/>
<dbReference type="AlphaFoldDB" id="A0A7R7ZPN6"/>
<dbReference type="GeneID" id="66983147"/>
<reference evidence="2" key="2">
    <citation type="submission" date="2021-02" db="EMBL/GenBank/DDBJ databases">
        <title>Aspergillus chevalieri M1 genome sequence.</title>
        <authorList>
            <person name="Kadooka C."/>
            <person name="Mori K."/>
            <person name="Futagami T."/>
        </authorList>
    </citation>
    <scope>NUCLEOTIDE SEQUENCE</scope>
    <source>
        <strain evidence="2">M1</strain>
    </source>
</reference>
<dbReference type="Proteomes" id="UP000637239">
    <property type="component" value="Chromosome 4"/>
</dbReference>
<feature type="compositionally biased region" description="Polar residues" evidence="1">
    <location>
        <begin position="29"/>
        <end position="40"/>
    </location>
</feature>
<evidence type="ECO:0000313" key="2">
    <source>
        <dbReference type="EMBL" id="BCR88789.1"/>
    </source>
</evidence>
<dbReference type="RefSeq" id="XP_043137311.1">
    <property type="nucleotide sequence ID" value="XM_043279654.1"/>
</dbReference>
<name>A0A7R7ZPN6_ASPCH</name>
<organism evidence="2 3">
    <name type="scientific">Aspergillus chevalieri</name>
    <name type="common">Eurotium chevalieri</name>
    <dbReference type="NCBI Taxonomy" id="182096"/>
    <lineage>
        <taxon>Eukaryota</taxon>
        <taxon>Fungi</taxon>
        <taxon>Dikarya</taxon>
        <taxon>Ascomycota</taxon>
        <taxon>Pezizomycotina</taxon>
        <taxon>Eurotiomycetes</taxon>
        <taxon>Eurotiomycetidae</taxon>
        <taxon>Eurotiales</taxon>
        <taxon>Aspergillaceae</taxon>
        <taxon>Aspergillus</taxon>
        <taxon>Aspergillus subgen. Aspergillus</taxon>
    </lineage>
</organism>
<gene>
    <name evidence="2" type="ORF">ACHE_41353S</name>
</gene>
<keyword evidence="3" id="KW-1185">Reference proteome</keyword>
<evidence type="ECO:0000313" key="3">
    <source>
        <dbReference type="Proteomes" id="UP000637239"/>
    </source>
</evidence>
<evidence type="ECO:0000256" key="1">
    <source>
        <dbReference type="SAM" id="MobiDB-lite"/>
    </source>
</evidence>
<proteinExistence type="predicted"/>
<dbReference type="EMBL" id="AP024419">
    <property type="protein sequence ID" value="BCR88789.1"/>
    <property type="molecule type" value="Genomic_DNA"/>
</dbReference>
<feature type="region of interest" description="Disordered" evidence="1">
    <location>
        <begin position="128"/>
        <end position="180"/>
    </location>
</feature>
<accession>A0A7R7ZPN6</accession>
<feature type="compositionally biased region" description="Polar residues" evidence="1">
    <location>
        <begin position="148"/>
        <end position="157"/>
    </location>
</feature>
<sequence length="200" mass="22001">MSDNMNIDSPQRHMMTPNSASYGVGGSGPSSAQVPETPTPATRIRDRPSTPSTVRPAAIQPMEAQPTQAPSIDISSIVSSVTQQVMSEMIRQQATISTTLSTQLREYVDTQTQQQETRWHEIQQSILGNQTQQHQREPEQPVHPPTEQAHQPESNRNPRGHATAPQTPNPPMQAIPSPQPVIELEPYCSYTVPLARTGLN</sequence>
<protein>
    <submittedName>
        <fullName evidence="2">Uncharacterized protein</fullName>
    </submittedName>
</protein>